<comment type="caution">
    <text evidence="1">The sequence shown here is derived from an EMBL/GenBank/DDBJ whole genome shotgun (WGS) entry which is preliminary data.</text>
</comment>
<organism evidence="1 2">
    <name type="scientific">Hibiscus syriacus</name>
    <name type="common">Rose of Sharon</name>
    <dbReference type="NCBI Taxonomy" id="106335"/>
    <lineage>
        <taxon>Eukaryota</taxon>
        <taxon>Viridiplantae</taxon>
        <taxon>Streptophyta</taxon>
        <taxon>Embryophyta</taxon>
        <taxon>Tracheophyta</taxon>
        <taxon>Spermatophyta</taxon>
        <taxon>Magnoliopsida</taxon>
        <taxon>eudicotyledons</taxon>
        <taxon>Gunneridae</taxon>
        <taxon>Pentapetalae</taxon>
        <taxon>rosids</taxon>
        <taxon>malvids</taxon>
        <taxon>Malvales</taxon>
        <taxon>Malvaceae</taxon>
        <taxon>Malvoideae</taxon>
        <taxon>Hibiscus</taxon>
    </lineage>
</organism>
<dbReference type="EMBL" id="VEPZ02000129">
    <property type="protein sequence ID" value="KAE8732900.1"/>
    <property type="molecule type" value="Genomic_DNA"/>
</dbReference>
<gene>
    <name evidence="1" type="ORF">F3Y22_tig00001674pilonHSYRG00001</name>
</gene>
<dbReference type="GO" id="GO:0020037">
    <property type="term" value="F:heme binding"/>
    <property type="evidence" value="ECO:0007669"/>
    <property type="project" value="InterPro"/>
</dbReference>
<dbReference type="GO" id="GO:0005506">
    <property type="term" value="F:iron ion binding"/>
    <property type="evidence" value="ECO:0007669"/>
    <property type="project" value="InterPro"/>
</dbReference>
<dbReference type="AlphaFoldDB" id="A0A6A3CUC1"/>
<sequence length="145" mass="16316">MVKEVLRNSGKAFPKVTRTYFFGKMFADGLATTESDKWTRQRKEWLSCLNGNLIPSIAASVESMLQKWKEKTNSGLAWTMLLLAIHRLATQSKNRGDGAALNLTLGQPTTLPPLTPLYGNVIRGRIFEEYDDDNAPKVSHQMKMN</sequence>
<name>A0A6A3CUC1_HIBSY</name>
<keyword evidence="2" id="KW-1185">Reference proteome</keyword>
<dbReference type="GO" id="GO:0004497">
    <property type="term" value="F:monooxygenase activity"/>
    <property type="evidence" value="ECO:0007669"/>
    <property type="project" value="InterPro"/>
</dbReference>
<reference evidence="1" key="1">
    <citation type="submission" date="2019-09" db="EMBL/GenBank/DDBJ databases">
        <title>Draft genome information of white flower Hibiscus syriacus.</title>
        <authorList>
            <person name="Kim Y.-M."/>
        </authorList>
    </citation>
    <scope>NUCLEOTIDE SEQUENCE [LARGE SCALE GENOMIC DNA]</scope>
    <source>
        <strain evidence="1">YM2019G1</strain>
    </source>
</reference>
<accession>A0A6A3CUC1</accession>
<dbReference type="Proteomes" id="UP000436088">
    <property type="component" value="Unassembled WGS sequence"/>
</dbReference>
<protein>
    <submittedName>
        <fullName evidence="1">Uncharacterized protein</fullName>
    </submittedName>
</protein>
<evidence type="ECO:0000313" key="2">
    <source>
        <dbReference type="Proteomes" id="UP000436088"/>
    </source>
</evidence>
<evidence type="ECO:0000313" key="1">
    <source>
        <dbReference type="EMBL" id="KAE8732900.1"/>
    </source>
</evidence>
<dbReference type="SUPFAM" id="SSF48264">
    <property type="entry name" value="Cytochrome P450"/>
    <property type="match status" value="1"/>
</dbReference>
<dbReference type="InterPro" id="IPR036396">
    <property type="entry name" value="Cyt_P450_sf"/>
</dbReference>
<proteinExistence type="predicted"/>
<dbReference type="GO" id="GO:0016705">
    <property type="term" value="F:oxidoreductase activity, acting on paired donors, with incorporation or reduction of molecular oxygen"/>
    <property type="evidence" value="ECO:0007669"/>
    <property type="project" value="InterPro"/>
</dbReference>
<dbReference type="Gene3D" id="1.10.630.10">
    <property type="entry name" value="Cytochrome P450"/>
    <property type="match status" value="1"/>
</dbReference>